<evidence type="ECO:0000313" key="1">
    <source>
        <dbReference type="EMBL" id="KAJ3734998.1"/>
    </source>
</evidence>
<organism evidence="1 2">
    <name type="scientific">Lentinula guzmanii</name>
    <dbReference type="NCBI Taxonomy" id="2804957"/>
    <lineage>
        <taxon>Eukaryota</taxon>
        <taxon>Fungi</taxon>
        <taxon>Dikarya</taxon>
        <taxon>Basidiomycota</taxon>
        <taxon>Agaricomycotina</taxon>
        <taxon>Agaricomycetes</taxon>
        <taxon>Agaricomycetidae</taxon>
        <taxon>Agaricales</taxon>
        <taxon>Marasmiineae</taxon>
        <taxon>Omphalotaceae</taxon>
        <taxon>Lentinula</taxon>
    </lineage>
</organism>
<reference evidence="1" key="2">
    <citation type="journal article" date="2023" name="Proc. Natl. Acad. Sci. U.S.A.">
        <title>A global phylogenomic analysis of the shiitake genus Lentinula.</title>
        <authorList>
            <person name="Sierra-Patev S."/>
            <person name="Min B."/>
            <person name="Naranjo-Ortiz M."/>
            <person name="Looney B."/>
            <person name="Konkel Z."/>
            <person name="Slot J.C."/>
            <person name="Sakamoto Y."/>
            <person name="Steenwyk J.L."/>
            <person name="Rokas A."/>
            <person name="Carro J."/>
            <person name="Camarero S."/>
            <person name="Ferreira P."/>
            <person name="Molpeceres G."/>
            <person name="Ruiz-Duenas F.J."/>
            <person name="Serrano A."/>
            <person name="Henrissat B."/>
            <person name="Drula E."/>
            <person name="Hughes K.W."/>
            <person name="Mata J.L."/>
            <person name="Ishikawa N.K."/>
            <person name="Vargas-Isla R."/>
            <person name="Ushijima S."/>
            <person name="Smith C.A."/>
            <person name="Donoghue J."/>
            <person name="Ahrendt S."/>
            <person name="Andreopoulos W."/>
            <person name="He G."/>
            <person name="LaButti K."/>
            <person name="Lipzen A."/>
            <person name="Ng V."/>
            <person name="Riley R."/>
            <person name="Sandor L."/>
            <person name="Barry K."/>
            <person name="Martinez A.T."/>
            <person name="Xiao Y."/>
            <person name="Gibbons J.G."/>
            <person name="Terashima K."/>
            <person name="Grigoriev I.V."/>
            <person name="Hibbett D."/>
        </authorList>
    </citation>
    <scope>NUCLEOTIDE SEQUENCE</scope>
    <source>
        <strain evidence="1">ET3784</strain>
    </source>
</reference>
<dbReference type="Proteomes" id="UP001176059">
    <property type="component" value="Unassembled WGS sequence"/>
</dbReference>
<reference evidence="1" key="1">
    <citation type="submission" date="2022-08" db="EMBL/GenBank/DDBJ databases">
        <authorList>
            <consortium name="DOE Joint Genome Institute"/>
            <person name="Min B."/>
            <person name="Sierra-Patev S."/>
            <person name="Naranjo-Ortiz M."/>
            <person name="Looney B."/>
            <person name="Konkel Z."/>
            <person name="Slot J.C."/>
            <person name="Sakamoto Y."/>
            <person name="Steenwyk J.L."/>
            <person name="Rokas A."/>
            <person name="Carro J."/>
            <person name="Camarero S."/>
            <person name="Ferreira P."/>
            <person name="Molpeceres G."/>
            <person name="Ruiz-duenas F.J."/>
            <person name="Serrano A."/>
            <person name="Henrissat B."/>
            <person name="Drula E."/>
            <person name="Hughes K.W."/>
            <person name="Mata J.L."/>
            <person name="Ishikawa N.K."/>
            <person name="Vargas-Isla R."/>
            <person name="Ushijima S."/>
            <person name="Smith C.A."/>
            <person name="Ahrendt S."/>
            <person name="Andreopoulos W."/>
            <person name="He G."/>
            <person name="LaButti K."/>
            <person name="Lipzen A."/>
            <person name="Ng V."/>
            <person name="Riley R."/>
            <person name="Sandor L."/>
            <person name="Barry K."/>
            <person name="Martinez A.T."/>
            <person name="Xiao Y."/>
            <person name="Gibbons J.G."/>
            <person name="Terashima K."/>
            <person name="Hibbett D.S."/>
            <person name="Grigoriev I.V."/>
        </authorList>
    </citation>
    <scope>NUCLEOTIDE SEQUENCE</scope>
    <source>
        <strain evidence="1">ET3784</strain>
    </source>
</reference>
<evidence type="ECO:0000313" key="2">
    <source>
        <dbReference type="Proteomes" id="UP001176059"/>
    </source>
</evidence>
<gene>
    <name evidence="1" type="ORF">DFJ43DRAFT_65366</name>
</gene>
<keyword evidence="2" id="KW-1185">Reference proteome</keyword>
<name>A0AA38JQ06_9AGAR</name>
<protein>
    <submittedName>
        <fullName evidence="1">Uncharacterized protein</fullName>
    </submittedName>
</protein>
<comment type="caution">
    <text evidence="1">The sequence shown here is derived from an EMBL/GenBank/DDBJ whole genome shotgun (WGS) entry which is preliminary data.</text>
</comment>
<dbReference type="EMBL" id="JANVFO010000011">
    <property type="protein sequence ID" value="KAJ3734998.1"/>
    <property type="molecule type" value="Genomic_DNA"/>
</dbReference>
<dbReference type="AlphaFoldDB" id="A0AA38JQ06"/>
<sequence length="167" mass="18525">MAAALTSRRKRVFLCAQSILVIRYLLGLPHSSHCLAETSTCMSFVSTRRQLWGPCAFDLVLVACRSVGWRCNAAHCVRLPISFSYLACSSIASMRLFLCPTLTASHLFFVVQLLKYFARAFGGPSELQRLNQRLSVLKPVASSSLFPLLAGHYRYSSSSSWAQSHTS</sequence>
<accession>A0AA38JQ06</accession>
<proteinExistence type="predicted"/>